<dbReference type="PANTHER" id="PTHR11630">
    <property type="entry name" value="DNA REPLICATION LICENSING FACTOR MCM FAMILY MEMBER"/>
    <property type="match status" value="1"/>
</dbReference>
<keyword evidence="9" id="KW-1185">Reference proteome</keyword>
<dbReference type="InterPro" id="IPR031327">
    <property type="entry name" value="MCM"/>
</dbReference>
<dbReference type="SUPFAM" id="SSF52317">
    <property type="entry name" value="Class I glutamine amidotransferase-like"/>
    <property type="match status" value="1"/>
</dbReference>
<dbReference type="GO" id="GO:0005634">
    <property type="term" value="C:nucleus"/>
    <property type="evidence" value="ECO:0007669"/>
    <property type="project" value="TreeGrafter"/>
</dbReference>
<evidence type="ECO:0000256" key="3">
    <source>
        <dbReference type="ARBA" id="ARBA00022741"/>
    </source>
</evidence>
<evidence type="ECO:0000256" key="4">
    <source>
        <dbReference type="ARBA" id="ARBA00022840"/>
    </source>
</evidence>
<dbReference type="GO" id="GO:1902975">
    <property type="term" value="P:mitotic DNA replication initiation"/>
    <property type="evidence" value="ECO:0007669"/>
    <property type="project" value="TreeGrafter"/>
</dbReference>
<dbReference type="GO" id="GO:0006271">
    <property type="term" value="P:DNA strand elongation involved in DNA replication"/>
    <property type="evidence" value="ECO:0007669"/>
    <property type="project" value="TreeGrafter"/>
</dbReference>
<dbReference type="InterPro" id="IPR027417">
    <property type="entry name" value="P-loop_NTPase"/>
</dbReference>
<protein>
    <recommendedName>
        <fullName evidence="7">MCM C-terminal AAA(+) ATPase domain-containing protein</fullName>
    </recommendedName>
</protein>
<gene>
    <name evidence="8" type="ORF">Rhopal_007727-T1</name>
</gene>
<accession>A0AAV5GVS0</accession>
<dbReference type="Pfam" id="PF21128">
    <property type="entry name" value="WHD_MCM4"/>
    <property type="match status" value="1"/>
</dbReference>
<dbReference type="SMART" id="SM00350">
    <property type="entry name" value="MCM"/>
    <property type="match status" value="1"/>
</dbReference>
<evidence type="ECO:0000313" key="9">
    <source>
        <dbReference type="Proteomes" id="UP001342314"/>
    </source>
</evidence>
<keyword evidence="6" id="KW-0238">DNA-binding</keyword>
<dbReference type="PANTHER" id="PTHR11630:SF66">
    <property type="entry name" value="DNA REPLICATION LICENSING FACTOR MCM4"/>
    <property type="match status" value="1"/>
</dbReference>
<dbReference type="GO" id="GO:0017116">
    <property type="term" value="F:single-stranded DNA helicase activity"/>
    <property type="evidence" value="ECO:0007669"/>
    <property type="project" value="TreeGrafter"/>
</dbReference>
<dbReference type="Pfam" id="PF00117">
    <property type="entry name" value="GATase"/>
    <property type="match status" value="1"/>
</dbReference>
<keyword evidence="5" id="KW-0315">Glutamine amidotransferase</keyword>
<dbReference type="GO" id="GO:0005524">
    <property type="term" value="F:ATP binding"/>
    <property type="evidence" value="ECO:0007669"/>
    <property type="project" value="UniProtKB-KW"/>
</dbReference>
<evidence type="ECO:0000256" key="1">
    <source>
        <dbReference type="ARBA" id="ARBA00008010"/>
    </source>
</evidence>
<dbReference type="SUPFAM" id="SSF52540">
    <property type="entry name" value="P-loop containing nucleoside triphosphate hydrolases"/>
    <property type="match status" value="1"/>
</dbReference>
<dbReference type="GO" id="GO:0042555">
    <property type="term" value="C:MCM complex"/>
    <property type="evidence" value="ECO:0007669"/>
    <property type="project" value="TreeGrafter"/>
</dbReference>
<dbReference type="GO" id="GO:0000727">
    <property type="term" value="P:double-strand break repair via break-induced replication"/>
    <property type="evidence" value="ECO:0007669"/>
    <property type="project" value="TreeGrafter"/>
</dbReference>
<dbReference type="NCBIfam" id="TIGR00566">
    <property type="entry name" value="trpG_papA"/>
    <property type="match status" value="1"/>
</dbReference>
<dbReference type="PROSITE" id="PS51273">
    <property type="entry name" value="GATASE_TYPE_1"/>
    <property type="match status" value="1"/>
</dbReference>
<dbReference type="PROSITE" id="PS50051">
    <property type="entry name" value="MCM_2"/>
    <property type="match status" value="1"/>
</dbReference>
<proteinExistence type="inferred from homology"/>
<dbReference type="Pfam" id="PF17855">
    <property type="entry name" value="MCM_lid"/>
    <property type="match status" value="1"/>
</dbReference>
<dbReference type="Gene3D" id="3.40.50.300">
    <property type="entry name" value="P-loop containing nucleotide triphosphate hydrolases"/>
    <property type="match status" value="1"/>
</dbReference>
<evidence type="ECO:0000256" key="2">
    <source>
        <dbReference type="ARBA" id="ARBA00022705"/>
    </source>
</evidence>
<evidence type="ECO:0000259" key="7">
    <source>
        <dbReference type="PROSITE" id="PS50051"/>
    </source>
</evidence>
<evidence type="ECO:0000313" key="8">
    <source>
        <dbReference type="EMBL" id="GJN94644.1"/>
    </source>
</evidence>
<comment type="similarity">
    <text evidence="1">Belongs to the MCM family.</text>
</comment>
<keyword evidence="3" id="KW-0547">Nucleotide-binding</keyword>
<dbReference type="GO" id="GO:0003697">
    <property type="term" value="F:single-stranded DNA binding"/>
    <property type="evidence" value="ECO:0007669"/>
    <property type="project" value="TreeGrafter"/>
</dbReference>
<organism evidence="8 9">
    <name type="scientific">Rhodotorula paludigena</name>
    <dbReference type="NCBI Taxonomy" id="86838"/>
    <lineage>
        <taxon>Eukaryota</taxon>
        <taxon>Fungi</taxon>
        <taxon>Dikarya</taxon>
        <taxon>Basidiomycota</taxon>
        <taxon>Pucciniomycotina</taxon>
        <taxon>Microbotryomycetes</taxon>
        <taxon>Sporidiobolales</taxon>
        <taxon>Sporidiobolaceae</taxon>
        <taxon>Rhodotorula</taxon>
    </lineage>
</organism>
<dbReference type="Proteomes" id="UP001342314">
    <property type="component" value="Unassembled WGS sequence"/>
</dbReference>
<dbReference type="InterPro" id="IPR006221">
    <property type="entry name" value="TrpG/PapA_dom"/>
</dbReference>
<dbReference type="InterPro" id="IPR017926">
    <property type="entry name" value="GATASE"/>
</dbReference>
<name>A0AAV5GVS0_9BASI</name>
<dbReference type="InterPro" id="IPR029062">
    <property type="entry name" value="Class_I_gatase-like"/>
</dbReference>
<dbReference type="EMBL" id="BQKY01000018">
    <property type="protein sequence ID" value="GJN94644.1"/>
    <property type="molecule type" value="Genomic_DNA"/>
</dbReference>
<reference evidence="8 9" key="1">
    <citation type="submission" date="2021-12" db="EMBL/GenBank/DDBJ databases">
        <title>High titer production of polyol ester of fatty acids by Rhodotorula paludigena BS15 towards product separation-free biomass refinery.</title>
        <authorList>
            <person name="Mano J."/>
            <person name="Ono H."/>
            <person name="Tanaka T."/>
            <person name="Naito K."/>
            <person name="Sushida H."/>
            <person name="Ike M."/>
            <person name="Tokuyasu K."/>
            <person name="Kitaoka M."/>
        </authorList>
    </citation>
    <scope>NUCLEOTIDE SEQUENCE [LARGE SCALE GENOMIC DNA]</scope>
    <source>
        <strain evidence="8 9">BS15</strain>
    </source>
</reference>
<dbReference type="PRINTS" id="PR00096">
    <property type="entry name" value="GATASE"/>
</dbReference>
<evidence type="ECO:0000256" key="6">
    <source>
        <dbReference type="ARBA" id="ARBA00023125"/>
    </source>
</evidence>
<keyword evidence="4" id="KW-0067">ATP-binding</keyword>
<dbReference type="InterPro" id="IPR001208">
    <property type="entry name" value="MCM_dom"/>
</dbReference>
<feature type="domain" description="MCM C-terminal AAA(+) ATPase" evidence="7">
    <location>
        <begin position="208"/>
        <end position="280"/>
    </location>
</feature>
<sequence length="492" mass="54162">MAAPAPDRSSGGRRLPTILILDFHDSYTLNLLRLVHELAPWWDEQAWKERVVVINVDSLSWDSFVQDTLPHFDCVVLGPGPGTPHRSSDFSWPKRLVEELGDCLPLFGLCLGHQGLATTFRGKVVEAAAPKHGQVSRITHDGTSGLFRGVPTAFDAVQYNSLVVDPDSLPAELEALAWTEDAAGAGALEIMALQHRTKPLWGVQFHPETISIAKAGIITTLNARTSILAGANPVGSKYNLNWPITRNIDLPPTLISRFDLLYLVLDKIDDKSDRMLARHLVSLYLEDKPQTAGTDIMKIEDLTAYISWARNHIHPVLTPEASNALVQAYVEMRNAGADARSNDRRITATTRQLESMIRLSEAHARMRYSESVDVEDVTEANRLIREALKESATDPLTGLIDLDLLGGQSSNQRKLRGDLRRELVALLGSRDKPYRWVDLKQALEAQSSLPIDNAELGEVLKGLEGEGVLRVSGQGNARNVRLVGGGAQQVEV</sequence>
<dbReference type="CDD" id="cd01743">
    <property type="entry name" value="GATase1_Anthranilate_Synthase"/>
    <property type="match status" value="1"/>
</dbReference>
<evidence type="ECO:0000256" key="5">
    <source>
        <dbReference type="ARBA" id="ARBA00022962"/>
    </source>
</evidence>
<dbReference type="PRINTS" id="PR00097">
    <property type="entry name" value="ANTSNTHASEII"/>
</dbReference>
<keyword evidence="2" id="KW-0235">DNA replication</keyword>
<dbReference type="InterPro" id="IPR041562">
    <property type="entry name" value="MCM_lid"/>
</dbReference>
<dbReference type="AlphaFoldDB" id="A0AAV5GVS0"/>
<comment type="caution">
    <text evidence="8">The sequence shown here is derived from an EMBL/GenBank/DDBJ whole genome shotgun (WGS) entry which is preliminary data.</text>
</comment>